<dbReference type="RefSeq" id="WP_012787955.1">
    <property type="nucleotide sequence ID" value="NC_013132.1"/>
</dbReference>
<dbReference type="EMBL" id="CP001699">
    <property type="protein sequence ID" value="ACU57779.1"/>
    <property type="molecule type" value="Genomic_DNA"/>
</dbReference>
<reference evidence="2" key="1">
    <citation type="submission" date="2009-08" db="EMBL/GenBank/DDBJ databases">
        <title>The complete genome of Chitinophaga pinensis DSM 2588.</title>
        <authorList>
            <consortium name="US DOE Joint Genome Institute (JGI-PGF)"/>
            <person name="Lucas S."/>
            <person name="Copeland A."/>
            <person name="Lapidus A."/>
            <person name="Glavina del Rio T."/>
            <person name="Dalin E."/>
            <person name="Tice H."/>
            <person name="Bruce D."/>
            <person name="Goodwin L."/>
            <person name="Pitluck S."/>
            <person name="Kyrpides N."/>
            <person name="Mavromatis K."/>
            <person name="Ivanova N."/>
            <person name="Mikhailova N."/>
            <person name="Sims D."/>
            <person name="Meinche L."/>
            <person name="Brettin T."/>
            <person name="Detter J.C."/>
            <person name="Han C."/>
            <person name="Larimer F."/>
            <person name="Land M."/>
            <person name="Hauser L."/>
            <person name="Markowitz V."/>
            <person name="Cheng J.-F."/>
            <person name="Hugenholtz P."/>
            <person name="Woyke T."/>
            <person name="Wu D."/>
            <person name="Spring S."/>
            <person name="Klenk H.-P."/>
            <person name="Eisen J.A."/>
        </authorList>
    </citation>
    <scope>NUCLEOTIDE SEQUENCE [LARGE SCALE GENOMIC DNA]</scope>
    <source>
        <strain evidence="2">ATCC 43595 / DSM 2588 / LMG 13176 / NBRC 15968 / NCIMB 11800 / UQM 2034</strain>
    </source>
</reference>
<organism evidence="1 2">
    <name type="scientific">Chitinophaga pinensis (strain ATCC 43595 / DSM 2588 / LMG 13176 / NBRC 15968 / NCIMB 11800 / UQM 2034)</name>
    <dbReference type="NCBI Taxonomy" id="485918"/>
    <lineage>
        <taxon>Bacteria</taxon>
        <taxon>Pseudomonadati</taxon>
        <taxon>Bacteroidota</taxon>
        <taxon>Chitinophagia</taxon>
        <taxon>Chitinophagales</taxon>
        <taxon>Chitinophagaceae</taxon>
        <taxon>Chitinophaga</taxon>
    </lineage>
</organism>
<protein>
    <submittedName>
        <fullName evidence="1">Uncharacterized protein</fullName>
    </submittedName>
</protein>
<dbReference type="AlphaFoldDB" id="A0A979FZ60"/>
<dbReference type="Proteomes" id="UP000002215">
    <property type="component" value="Chromosome"/>
</dbReference>
<dbReference type="KEGG" id="cpi:Cpin_0280"/>
<name>A0A979FZ60_CHIPD</name>
<accession>A0A979FZ60</accession>
<proteinExistence type="predicted"/>
<dbReference type="OrthoDB" id="1439818at2"/>
<evidence type="ECO:0000313" key="2">
    <source>
        <dbReference type="Proteomes" id="UP000002215"/>
    </source>
</evidence>
<evidence type="ECO:0000313" key="1">
    <source>
        <dbReference type="EMBL" id="ACU57779.1"/>
    </source>
</evidence>
<reference evidence="1 2" key="2">
    <citation type="journal article" date="2010" name="Stand. Genomic Sci.">
        <title>Complete genome sequence of Chitinophaga pinensis type strain (UQM 2034).</title>
        <authorList>
            <person name="Glavina Del Rio T."/>
            <person name="Abt B."/>
            <person name="Spring S."/>
            <person name="Lapidus A."/>
            <person name="Nolan M."/>
            <person name="Tice H."/>
            <person name="Copeland A."/>
            <person name="Cheng J.F."/>
            <person name="Chen F."/>
            <person name="Bruce D."/>
            <person name="Goodwin L."/>
            <person name="Pitluck S."/>
            <person name="Ivanova N."/>
            <person name="Mavromatis K."/>
            <person name="Mikhailova N."/>
            <person name="Pati A."/>
            <person name="Chen A."/>
            <person name="Palaniappan K."/>
            <person name="Land M."/>
            <person name="Hauser L."/>
            <person name="Chang Y.J."/>
            <person name="Jeffries C.D."/>
            <person name="Chain P."/>
            <person name="Saunders E."/>
            <person name="Detter J.C."/>
            <person name="Brettin T."/>
            <person name="Rohde M."/>
            <person name="Goker M."/>
            <person name="Bristow J."/>
            <person name="Eisen J.A."/>
            <person name="Markowitz V."/>
            <person name="Hugenholtz P."/>
            <person name="Kyrpides N.C."/>
            <person name="Klenk H.P."/>
            <person name="Lucas S."/>
        </authorList>
    </citation>
    <scope>NUCLEOTIDE SEQUENCE [LARGE SCALE GENOMIC DNA]</scope>
    <source>
        <strain evidence="2">ATCC 43595 / DSM 2588 / LMG 13176 / NBRC 15968 / NCIMB 11800 / UQM 2034</strain>
    </source>
</reference>
<sequence>MDSLFSNLFLALEARIESSVPLIKGVYPELSQTENYNGNPSVWPCAFLDFTNLTYSELTGFVQAASGELQCRMVFLVTNANGSSFLDTPTALSHYEAELKLHQALQGWTDGTIAPLTRIGVSTEDRDDAFRVRVLTYSLNFHESPLPAVTSEIEKPPLELLS</sequence>
<gene>
    <name evidence="1" type="ordered locus">Cpin_0280</name>
</gene>